<dbReference type="VEuPathDB" id="VectorBase:RPRC002443"/>
<dbReference type="EMBL" id="ACPB03023955">
    <property type="status" value="NOT_ANNOTATED_CDS"/>
    <property type="molecule type" value="Genomic_DNA"/>
</dbReference>
<evidence type="ECO:0000313" key="1">
    <source>
        <dbReference type="EnsemblMetazoa" id="RPRC002443-PA"/>
    </source>
</evidence>
<protein>
    <submittedName>
        <fullName evidence="1">Uncharacterized protein</fullName>
    </submittedName>
</protein>
<organism evidence="1 2">
    <name type="scientific">Rhodnius prolixus</name>
    <name type="common">Triatomid bug</name>
    <dbReference type="NCBI Taxonomy" id="13249"/>
    <lineage>
        <taxon>Eukaryota</taxon>
        <taxon>Metazoa</taxon>
        <taxon>Ecdysozoa</taxon>
        <taxon>Arthropoda</taxon>
        <taxon>Hexapoda</taxon>
        <taxon>Insecta</taxon>
        <taxon>Pterygota</taxon>
        <taxon>Neoptera</taxon>
        <taxon>Paraneoptera</taxon>
        <taxon>Hemiptera</taxon>
        <taxon>Heteroptera</taxon>
        <taxon>Panheteroptera</taxon>
        <taxon>Cimicomorpha</taxon>
        <taxon>Reduviidae</taxon>
        <taxon>Triatominae</taxon>
        <taxon>Rhodnius</taxon>
    </lineage>
</organism>
<keyword evidence="2" id="KW-1185">Reference proteome</keyword>
<dbReference type="EnsemblMetazoa" id="RPRC002443-RA">
    <property type="protein sequence ID" value="RPRC002443-PA"/>
    <property type="gene ID" value="RPRC002443"/>
</dbReference>
<evidence type="ECO:0000313" key="2">
    <source>
        <dbReference type="Proteomes" id="UP000015103"/>
    </source>
</evidence>
<dbReference type="InParanoid" id="T1HEH1"/>
<name>T1HEH1_RHOPR</name>
<dbReference type="AlphaFoldDB" id="T1HEH1"/>
<dbReference type="Proteomes" id="UP000015103">
    <property type="component" value="Unassembled WGS sequence"/>
</dbReference>
<reference evidence="1" key="1">
    <citation type="submission" date="2015-05" db="UniProtKB">
        <authorList>
            <consortium name="EnsemblMetazoa"/>
        </authorList>
    </citation>
    <scope>IDENTIFICATION</scope>
</reference>
<accession>T1HEH1</accession>
<proteinExistence type="predicted"/>
<sequence length="44" mass="5023">MLLSKQLGLMVPRFSSTMIVILILQAEIKEILISLMNILRILII</sequence>
<dbReference type="HOGENOM" id="CLU_3225171_0_0_1"/>